<evidence type="ECO:0000259" key="1">
    <source>
        <dbReference type="Pfam" id="PF07727"/>
    </source>
</evidence>
<dbReference type="AlphaFoldDB" id="A0A371H0Q5"/>
<reference evidence="2" key="1">
    <citation type="submission" date="2018-05" db="EMBL/GenBank/DDBJ databases">
        <title>Draft genome of Mucuna pruriens seed.</title>
        <authorList>
            <person name="Nnadi N.E."/>
            <person name="Vos R."/>
            <person name="Hasami M.H."/>
            <person name="Devisetty U.K."/>
            <person name="Aguiy J.C."/>
        </authorList>
    </citation>
    <scope>NUCLEOTIDE SEQUENCE [LARGE SCALE GENOMIC DNA]</scope>
    <source>
        <strain evidence="2">JCA_2017</strain>
    </source>
</reference>
<name>A0A371H0Q5_MUCPR</name>
<dbReference type="OrthoDB" id="1645289at2759"/>
<dbReference type="Proteomes" id="UP000257109">
    <property type="component" value="Unassembled WGS sequence"/>
</dbReference>
<comment type="caution">
    <text evidence="2">The sequence shown here is derived from an EMBL/GenBank/DDBJ whole genome shotgun (WGS) entry which is preliminary data.</text>
</comment>
<accession>A0A371H0Q5</accession>
<gene>
    <name evidence="2" type="ORF">CR513_21003</name>
</gene>
<evidence type="ECO:0000313" key="2">
    <source>
        <dbReference type="EMBL" id="RDX96351.1"/>
    </source>
</evidence>
<dbReference type="Pfam" id="PF07727">
    <property type="entry name" value="RVT_2"/>
    <property type="match status" value="1"/>
</dbReference>
<dbReference type="STRING" id="157652.A0A371H0Q5"/>
<feature type="domain" description="Reverse transcriptase Ty1/copia-type" evidence="1">
    <location>
        <begin position="17"/>
        <end position="133"/>
    </location>
</feature>
<proteinExistence type="predicted"/>
<keyword evidence="3" id="KW-1185">Reference proteome</keyword>
<evidence type="ECO:0000313" key="3">
    <source>
        <dbReference type="Proteomes" id="UP000257109"/>
    </source>
</evidence>
<organism evidence="2 3">
    <name type="scientific">Mucuna pruriens</name>
    <name type="common">Velvet bean</name>
    <name type="synonym">Dolichos pruriens</name>
    <dbReference type="NCBI Taxonomy" id="157652"/>
    <lineage>
        <taxon>Eukaryota</taxon>
        <taxon>Viridiplantae</taxon>
        <taxon>Streptophyta</taxon>
        <taxon>Embryophyta</taxon>
        <taxon>Tracheophyta</taxon>
        <taxon>Spermatophyta</taxon>
        <taxon>Magnoliopsida</taxon>
        <taxon>eudicotyledons</taxon>
        <taxon>Gunneridae</taxon>
        <taxon>Pentapetalae</taxon>
        <taxon>rosids</taxon>
        <taxon>fabids</taxon>
        <taxon>Fabales</taxon>
        <taxon>Fabaceae</taxon>
        <taxon>Papilionoideae</taxon>
        <taxon>50 kb inversion clade</taxon>
        <taxon>NPAAA clade</taxon>
        <taxon>indigoferoid/millettioid clade</taxon>
        <taxon>Phaseoleae</taxon>
        <taxon>Mucuna</taxon>
    </lineage>
</organism>
<protein>
    <recommendedName>
        <fullName evidence="1">Reverse transcriptase Ty1/copia-type domain-containing protein</fullName>
    </recommendedName>
</protein>
<dbReference type="InterPro" id="IPR013103">
    <property type="entry name" value="RVT_2"/>
</dbReference>
<sequence>MQTKEIHLWPQIGFMSMVSQVLSSHYLIYFEANIVNNCVYHKLSEGKYIFLVLYIDDILLANSDTGLLHETKRILTKNFEMKDLGEAYFVLGTQILRNCSKGILRLSQENYINKTLNRFNVKDSKLGDTPIVKGDKFRLNRNFGKHWEEVKHVMCYLKRQFMSHLYIITIDFY</sequence>
<dbReference type="EMBL" id="QJKJ01003905">
    <property type="protein sequence ID" value="RDX96351.1"/>
    <property type="molecule type" value="Genomic_DNA"/>
</dbReference>
<feature type="non-terminal residue" evidence="2">
    <location>
        <position position="1"/>
    </location>
</feature>